<keyword evidence="6 9" id="KW-0808">Transferase</keyword>
<evidence type="ECO:0000256" key="5">
    <source>
        <dbReference type="ARBA" id="ARBA00019056"/>
    </source>
</evidence>
<evidence type="ECO:0000256" key="4">
    <source>
        <dbReference type="ARBA" id="ARBA00012526"/>
    </source>
</evidence>
<dbReference type="UniPathway" id="UPA00056">
    <property type="reaction ID" value="UER00093"/>
</dbReference>
<dbReference type="EMBL" id="AP012051">
    <property type="protein sequence ID" value="BAL81370.1"/>
    <property type="molecule type" value="Genomic_DNA"/>
</dbReference>
<dbReference type="CDD" id="cd02516">
    <property type="entry name" value="CDP-ME_synthetase"/>
    <property type="match status" value="1"/>
</dbReference>
<evidence type="ECO:0000256" key="7">
    <source>
        <dbReference type="ARBA" id="ARBA00022695"/>
    </source>
</evidence>
<evidence type="ECO:0000256" key="3">
    <source>
        <dbReference type="ARBA" id="ARBA00009789"/>
    </source>
</evidence>
<dbReference type="FunFam" id="3.90.550.10:FF:000003">
    <property type="entry name" value="2-C-methyl-D-erythritol 4-phosphate cytidylyltransferase"/>
    <property type="match status" value="1"/>
</dbReference>
<evidence type="ECO:0000256" key="1">
    <source>
        <dbReference type="ARBA" id="ARBA00001282"/>
    </source>
</evidence>
<dbReference type="AlphaFoldDB" id="A0A7U6GFC8"/>
<evidence type="ECO:0000256" key="8">
    <source>
        <dbReference type="ARBA" id="ARBA00023229"/>
    </source>
</evidence>
<name>A0A7U6GFC8_CALEA</name>
<dbReference type="GO" id="GO:0019288">
    <property type="term" value="P:isopentenyl diphosphate biosynthetic process, methylerythritol 4-phosphate pathway"/>
    <property type="evidence" value="ECO:0007669"/>
    <property type="project" value="UniProtKB-UniPathway"/>
</dbReference>
<dbReference type="RefSeq" id="WP_014453766.1">
    <property type="nucleotide sequence ID" value="NC_017096.1"/>
</dbReference>
<dbReference type="EC" id="2.7.7.60" evidence="4"/>
<dbReference type="SUPFAM" id="SSF53448">
    <property type="entry name" value="Nucleotide-diphospho-sugar transferases"/>
    <property type="match status" value="1"/>
</dbReference>
<dbReference type="InterPro" id="IPR018294">
    <property type="entry name" value="ISPD_synthase_CS"/>
</dbReference>
<dbReference type="InterPro" id="IPR001228">
    <property type="entry name" value="IspD"/>
</dbReference>
<dbReference type="PROSITE" id="PS01295">
    <property type="entry name" value="ISPD"/>
    <property type="match status" value="1"/>
</dbReference>
<dbReference type="NCBIfam" id="TIGR00453">
    <property type="entry name" value="ispD"/>
    <property type="match status" value="1"/>
</dbReference>
<dbReference type="Pfam" id="PF01128">
    <property type="entry name" value="IspD"/>
    <property type="match status" value="1"/>
</dbReference>
<reference evidence="9 10" key="1">
    <citation type="submission" date="2011-01" db="EMBL/GenBank/DDBJ databases">
        <title>Whole genome sequence of Caldisericum exile AZM16c01.</title>
        <authorList>
            <person name="Narita-Yamada S."/>
            <person name="Kawakoshi A."/>
            <person name="Nakamura S."/>
            <person name="Sasagawa M."/>
            <person name="Fukada J."/>
            <person name="Sekine M."/>
            <person name="Kato Y."/>
            <person name="Fukai R."/>
            <person name="Sasaki K."/>
            <person name="Hanamaki A."/>
            <person name="Narita H."/>
            <person name="Konno Y."/>
            <person name="Mori K."/>
            <person name="Yamazaki S."/>
            <person name="Suzuki K."/>
            <person name="Fujita N."/>
        </authorList>
    </citation>
    <scope>NUCLEOTIDE SEQUENCE [LARGE SCALE GENOMIC DNA]</scope>
    <source>
        <strain evidence="10">DSM 21853 / NBRC 104410 / AZM16c01</strain>
    </source>
</reference>
<evidence type="ECO:0000313" key="10">
    <source>
        <dbReference type="Proteomes" id="UP000004793"/>
    </source>
</evidence>
<dbReference type="PANTHER" id="PTHR32125:SF4">
    <property type="entry name" value="2-C-METHYL-D-ERYTHRITOL 4-PHOSPHATE CYTIDYLYLTRANSFERASE, CHLOROPLASTIC"/>
    <property type="match status" value="1"/>
</dbReference>
<dbReference type="Gene3D" id="3.90.550.10">
    <property type="entry name" value="Spore Coat Polysaccharide Biosynthesis Protein SpsA, Chain A"/>
    <property type="match status" value="1"/>
</dbReference>
<dbReference type="KEGG" id="cex:CSE_12440"/>
<sequence>MDVSAIIVAAGKSTRANGVDKNFVKINGKFVVEFSIGVFLKVDEIKEIILVLNDDNFEKGKNLANKYKNLSLIKGGETRAVSVKNGVEIAKGERVLVHDGARPFINRELVVRILENLKNFDCVIPAVPVRHTIKEVENGFVKKTFDRTKLFEVQTPEGFRKDLLIQLYKNSILDDSIFDESILFERANIPVKVVDGLYENFKITTPLDIFLAEIFSRTWKQE</sequence>
<comment type="pathway">
    <text evidence="2">Isoprenoid biosynthesis; isopentenyl diphosphate biosynthesis via DXP pathway; isopentenyl diphosphate from 1-deoxy-D-xylulose 5-phosphate: step 2/6.</text>
</comment>
<dbReference type="GO" id="GO:0050518">
    <property type="term" value="F:2-C-methyl-D-erythritol 4-phosphate cytidylyltransferase activity"/>
    <property type="evidence" value="ECO:0007669"/>
    <property type="project" value="UniProtKB-EC"/>
</dbReference>
<accession>A0A7U6GFC8</accession>
<keyword evidence="10" id="KW-1185">Reference proteome</keyword>
<dbReference type="Proteomes" id="UP000004793">
    <property type="component" value="Chromosome"/>
</dbReference>
<organism evidence="9 10">
    <name type="scientific">Caldisericum exile (strain DSM 21853 / NBRC 104410 / AZM16c01)</name>
    <dbReference type="NCBI Taxonomy" id="511051"/>
    <lineage>
        <taxon>Bacteria</taxon>
        <taxon>Pseudomonadati</taxon>
        <taxon>Caldisericota/Cryosericota group</taxon>
        <taxon>Caldisericota</taxon>
        <taxon>Caldisericia</taxon>
        <taxon>Caldisericales</taxon>
        <taxon>Caldisericaceae</taxon>
        <taxon>Caldisericum</taxon>
    </lineage>
</organism>
<protein>
    <recommendedName>
        <fullName evidence="5">2-C-methyl-D-erythritol 4-phosphate cytidylyltransferase</fullName>
        <ecNumber evidence="4">2.7.7.60</ecNumber>
    </recommendedName>
</protein>
<dbReference type="OrthoDB" id="9802561at2"/>
<dbReference type="InterPro" id="IPR050088">
    <property type="entry name" value="IspD/TarI_cytidylyltransf_bact"/>
</dbReference>
<keyword evidence="7 9" id="KW-0548">Nucleotidyltransferase</keyword>
<dbReference type="InterPro" id="IPR029044">
    <property type="entry name" value="Nucleotide-diphossugar_trans"/>
</dbReference>
<comment type="catalytic activity">
    <reaction evidence="1">
        <text>2-C-methyl-D-erythritol 4-phosphate + CTP + H(+) = 4-CDP-2-C-methyl-D-erythritol + diphosphate</text>
        <dbReference type="Rhea" id="RHEA:13429"/>
        <dbReference type="ChEBI" id="CHEBI:15378"/>
        <dbReference type="ChEBI" id="CHEBI:33019"/>
        <dbReference type="ChEBI" id="CHEBI:37563"/>
        <dbReference type="ChEBI" id="CHEBI:57823"/>
        <dbReference type="ChEBI" id="CHEBI:58262"/>
        <dbReference type="EC" id="2.7.7.60"/>
    </reaction>
</comment>
<dbReference type="PANTHER" id="PTHR32125">
    <property type="entry name" value="2-C-METHYL-D-ERYTHRITOL 4-PHOSPHATE CYTIDYLYLTRANSFERASE, CHLOROPLASTIC"/>
    <property type="match status" value="1"/>
</dbReference>
<proteinExistence type="inferred from homology"/>
<comment type="similarity">
    <text evidence="3">Belongs to the IspD/TarI cytidylyltransferase family. IspD subfamily.</text>
</comment>
<gene>
    <name evidence="9" type="primary">ispD</name>
    <name evidence="9" type="ordered locus">CSE_12440</name>
</gene>
<dbReference type="InterPro" id="IPR034683">
    <property type="entry name" value="IspD/TarI"/>
</dbReference>
<evidence type="ECO:0000256" key="2">
    <source>
        <dbReference type="ARBA" id="ARBA00004787"/>
    </source>
</evidence>
<evidence type="ECO:0000256" key="6">
    <source>
        <dbReference type="ARBA" id="ARBA00022679"/>
    </source>
</evidence>
<keyword evidence="8" id="KW-0414">Isoprene biosynthesis</keyword>
<evidence type="ECO:0000313" key="9">
    <source>
        <dbReference type="EMBL" id="BAL81370.1"/>
    </source>
</evidence>